<comment type="caution">
    <text evidence="3">The sequence shown here is derived from an EMBL/GenBank/DDBJ whole genome shotgun (WGS) entry which is preliminary data.</text>
</comment>
<dbReference type="RefSeq" id="XP_007743839.1">
    <property type="nucleotide sequence ID" value="XM_007745649.1"/>
</dbReference>
<dbReference type="Proteomes" id="UP000019471">
    <property type="component" value="Unassembled WGS sequence"/>
</dbReference>
<name>W9X1N0_9EURO</name>
<dbReference type="Pfam" id="PF04938">
    <property type="entry name" value="SIP1"/>
    <property type="match status" value="1"/>
</dbReference>
<dbReference type="STRING" id="1182543.W9X1N0"/>
<feature type="compositionally biased region" description="Acidic residues" evidence="2">
    <location>
        <begin position="309"/>
        <end position="321"/>
    </location>
</feature>
<accession>W9X1N0</accession>
<dbReference type="HOGENOM" id="CLU_022029_1_0_1"/>
<feature type="region of interest" description="Disordered" evidence="2">
    <location>
        <begin position="269"/>
        <end position="324"/>
    </location>
</feature>
<dbReference type="EMBL" id="AMGX01000007">
    <property type="protein sequence ID" value="EXJ71240.1"/>
    <property type="molecule type" value="Genomic_DNA"/>
</dbReference>
<sequence>MSRKRHNTSSPELDKSPPVKRQNRSDSEEEESDEVPYVNQFSGQFGAFPGLGEDQGELFFGPADNGMDYLRMVRSEAKGVPPVMTAQIPSAPVDELEEGEEIEEGGYYYNGAYTANHQIVTTVEAEPPLPPAQIEYYSSLLAQFRLVRATLRCQPPLPAVEALRPSQFISFPENTRKVRAQWESHILSTDPHPVQVACMDAETVVELVKFLAAKLEKMLRTRDLARIARIGAWAWAILGKCRNREESSNEEVGDIRELAQTALRLQQMRDDGHRTEGEDQDEEGDNEIPGEGQDTGANDIPEKRPNLEATDEEAEPVESDGDLGRQKCVSVILDMIVTIAGEVYGQRDLLDLRSRWTEDG</sequence>
<feature type="region of interest" description="Disordered" evidence="2">
    <location>
        <begin position="1"/>
        <end position="40"/>
    </location>
</feature>
<feature type="compositionally biased region" description="Acidic residues" evidence="2">
    <location>
        <begin position="278"/>
        <end position="288"/>
    </location>
</feature>
<dbReference type="GO" id="GO:0032797">
    <property type="term" value="C:SMN complex"/>
    <property type="evidence" value="ECO:0007669"/>
    <property type="project" value="TreeGrafter"/>
</dbReference>
<dbReference type="PANTHER" id="PTHR12794">
    <property type="entry name" value="GEMIN2"/>
    <property type="match status" value="1"/>
</dbReference>
<evidence type="ECO:0000256" key="2">
    <source>
        <dbReference type="SAM" id="MobiDB-lite"/>
    </source>
</evidence>
<dbReference type="Gene3D" id="1.20.58.1070">
    <property type="match status" value="1"/>
</dbReference>
<dbReference type="AlphaFoldDB" id="W9X1N0"/>
<keyword evidence="4" id="KW-1185">Reference proteome</keyword>
<comment type="similarity">
    <text evidence="1">Belongs to the gemin-2 family.</text>
</comment>
<organism evidence="3 4">
    <name type="scientific">Cladophialophora psammophila CBS 110553</name>
    <dbReference type="NCBI Taxonomy" id="1182543"/>
    <lineage>
        <taxon>Eukaryota</taxon>
        <taxon>Fungi</taxon>
        <taxon>Dikarya</taxon>
        <taxon>Ascomycota</taxon>
        <taxon>Pezizomycotina</taxon>
        <taxon>Eurotiomycetes</taxon>
        <taxon>Chaetothyriomycetidae</taxon>
        <taxon>Chaetothyriales</taxon>
        <taxon>Herpotrichiellaceae</taxon>
        <taxon>Cladophialophora</taxon>
    </lineage>
</organism>
<dbReference type="InterPro" id="IPR035426">
    <property type="entry name" value="Gemin2/Brr1"/>
</dbReference>
<evidence type="ECO:0000313" key="3">
    <source>
        <dbReference type="EMBL" id="EXJ71240.1"/>
    </source>
</evidence>
<dbReference type="OrthoDB" id="428895at2759"/>
<evidence type="ECO:0000256" key="1">
    <source>
        <dbReference type="ARBA" id="ARBA00025758"/>
    </source>
</evidence>
<protein>
    <submittedName>
        <fullName evidence="3">Uncharacterized protein</fullName>
    </submittedName>
</protein>
<dbReference type="GO" id="GO:0005634">
    <property type="term" value="C:nucleus"/>
    <property type="evidence" value="ECO:0007669"/>
    <property type="project" value="TreeGrafter"/>
</dbReference>
<dbReference type="eggNOG" id="ENOG502SCAA">
    <property type="taxonomic scope" value="Eukaryota"/>
</dbReference>
<gene>
    <name evidence="3" type="ORF">A1O5_05046</name>
</gene>
<dbReference type="PANTHER" id="PTHR12794:SF0">
    <property type="entry name" value="GEM-ASSOCIATED PROTEIN 2"/>
    <property type="match status" value="1"/>
</dbReference>
<reference evidence="3 4" key="1">
    <citation type="submission" date="2013-03" db="EMBL/GenBank/DDBJ databases">
        <title>The Genome Sequence of Cladophialophora psammophila CBS 110553.</title>
        <authorList>
            <consortium name="The Broad Institute Genomics Platform"/>
            <person name="Cuomo C."/>
            <person name="de Hoog S."/>
            <person name="Gorbushina A."/>
            <person name="Walker B."/>
            <person name="Young S.K."/>
            <person name="Zeng Q."/>
            <person name="Gargeya S."/>
            <person name="Fitzgerald M."/>
            <person name="Haas B."/>
            <person name="Abouelleil A."/>
            <person name="Allen A.W."/>
            <person name="Alvarado L."/>
            <person name="Arachchi H.M."/>
            <person name="Berlin A.M."/>
            <person name="Chapman S.B."/>
            <person name="Gainer-Dewar J."/>
            <person name="Goldberg J."/>
            <person name="Griggs A."/>
            <person name="Gujja S."/>
            <person name="Hansen M."/>
            <person name="Howarth C."/>
            <person name="Imamovic A."/>
            <person name="Ireland A."/>
            <person name="Larimer J."/>
            <person name="McCowan C."/>
            <person name="Murphy C."/>
            <person name="Pearson M."/>
            <person name="Poon T.W."/>
            <person name="Priest M."/>
            <person name="Roberts A."/>
            <person name="Saif S."/>
            <person name="Shea T."/>
            <person name="Sisk P."/>
            <person name="Sykes S."/>
            <person name="Wortman J."/>
            <person name="Nusbaum C."/>
            <person name="Birren B."/>
        </authorList>
    </citation>
    <scope>NUCLEOTIDE SEQUENCE [LARGE SCALE GENOMIC DNA]</scope>
    <source>
        <strain evidence="3 4">CBS 110553</strain>
    </source>
</reference>
<dbReference type="GeneID" id="19189766"/>
<dbReference type="GO" id="GO:0000387">
    <property type="term" value="P:spliceosomal snRNP assembly"/>
    <property type="evidence" value="ECO:0007669"/>
    <property type="project" value="InterPro"/>
</dbReference>
<proteinExistence type="inferred from homology"/>
<evidence type="ECO:0000313" key="4">
    <source>
        <dbReference type="Proteomes" id="UP000019471"/>
    </source>
</evidence>